<protein>
    <submittedName>
        <fullName evidence="4">Protein kinase activating protein dpb11</fullName>
    </submittedName>
</protein>
<evidence type="ECO:0000259" key="3">
    <source>
        <dbReference type="PROSITE" id="PS50172"/>
    </source>
</evidence>
<feature type="compositionally biased region" description="Basic and acidic residues" evidence="2">
    <location>
        <begin position="877"/>
        <end position="887"/>
    </location>
</feature>
<feature type="compositionally biased region" description="Polar residues" evidence="2">
    <location>
        <begin position="1075"/>
        <end position="1089"/>
    </location>
</feature>
<dbReference type="PANTHER" id="PTHR13561:SF20">
    <property type="entry name" value="DNA TOPOISOMERASE 2-BINDING PROTEIN 1"/>
    <property type="match status" value="1"/>
</dbReference>
<feature type="compositionally biased region" description="Polar residues" evidence="2">
    <location>
        <begin position="890"/>
        <end position="909"/>
    </location>
</feature>
<evidence type="ECO:0000256" key="1">
    <source>
        <dbReference type="ARBA" id="ARBA00022737"/>
    </source>
</evidence>
<feature type="region of interest" description="Disordered" evidence="2">
    <location>
        <begin position="1318"/>
        <end position="1371"/>
    </location>
</feature>
<dbReference type="GO" id="GO:0006270">
    <property type="term" value="P:DNA replication initiation"/>
    <property type="evidence" value="ECO:0007669"/>
    <property type="project" value="TreeGrafter"/>
</dbReference>
<feature type="domain" description="BRCT" evidence="3">
    <location>
        <begin position="948"/>
        <end position="1041"/>
    </location>
</feature>
<dbReference type="Gene3D" id="3.40.50.10190">
    <property type="entry name" value="BRCT domain"/>
    <property type="match status" value="5"/>
</dbReference>
<dbReference type="Pfam" id="PF00533">
    <property type="entry name" value="BRCT"/>
    <property type="match status" value="2"/>
</dbReference>
<feature type="domain" description="BRCT" evidence="3">
    <location>
        <begin position="3"/>
        <end position="79"/>
    </location>
</feature>
<dbReference type="OrthoDB" id="251770at2759"/>
<sequence>MTSAFPILRNFCISCSGLSVKEKESVYRRVEALGGNISLSLTTDVTHVVMRDSSLSSIKYKVAAKVGIPVVTLQFIFDCEVEARKLSRHSDLPQMDCAGGALAAKYMVYVDGYDSAAFVERIAERTRFLPFSGCHISTTGISGKLLEDIEHLITTSEPTTNSEYVKYASSNAVKDSDHSSMLKHVGGGGAYYSALTRRCTHLISAEHASQKFVFAKQWKIRIVTIAWFLDSVKTGFRQDEAKYDCKDDNELSYQRNGEYSSLHQTEKLALSADPEFPHIRVNDGYVSSSVQTLSLKSKPFSRNHTAVEIPDSDSIELPPGLSGSLETDSDDDLGLRLNNNHKSAVLRDHIPASFHRRLSVMKSDSADCARQNIPPSIPYNLSNVQPVPVDLCNSGLKRSYSSRRQSNNQLDDLDTDDFKFSALLNDGFKGLKQMLETNGDAQSFNWFTENKRPRLSFTHGIQRTNTSPGVLEPHRPKKICNHIIHNDASKNNARCKSPPIAHLISSSPKLQLSALSEDPVQIQLDIPYEAQDANIDKSVCITGISTIDGSTKRNGFFANCAFTSFGFATKQLSILQDIVSTNGGLYNNLFTYTPKTDTTNKEAIYTAISAFARHYADEESFLNLYLVIPLCGSKELELCISAVQSTKPTVHIVTECWVEQCLQDSKLYPDYREIEQQPHPYLYPGLSIGQHIMFKPLSICKSENSRSIILSISGYEGLERDHIGKLAVLLGMEFSERLSRKATHLICRPPFRGLKYERALKWGISIVDSVWIYELAAASVKAKASTFRAIHTDGKCSGNSNQIKCTGSTGWPSLQQKVAVPQQQTHKSPDQKNNQHMCIGSVKLAVTPLAQLRQQKPEDTPGRTPIDISLERNLKQAEKNHGKDRRLATKPSNNSNIRAKTPTDFNQTKGCFDDDETQLSPTNINRIAESGSMEDMKAFGKVSKEPVVPLHILDDVVIAISSRLYHRRNELTSLALRLGCRVLPRLDAKQATHLVHQSSREHETLRDYRIALQHNIDVVSPWWLYACRDTDTRIDEAEFPYTFHPDRRLRLVSNLPVKETIYIEALTNQKEKQSQRCSSRADAQQSNKPHSLDVAQLTADSKHSIRDKEASNITKEPITQTPVSGDSTVAIDDLIGKKTRRARRRYRQAPSGSSASLSIENGVVEPVHERWQYNTDESIQYICPPRIPNALEKRIDDNESSDSSRGAELSKHIYMASNMKSLALAHVNTSGGSLACRQRMQQQNMSETPNKRWWLEIEHSANVDHESAQLNGLISQEAGNVGNSALDSMPNTGAVDCLQSTENYQSKISKAHFTQATDKDSSVISLNSDSGKPGLQITSTDKDSLTSTSQENSTAIVQPAKSMPLNPPGVRSRTTIVYSEDADTVSERDRLIQRLIGK</sequence>
<feature type="region of interest" description="Disordered" evidence="2">
    <location>
        <begin position="877"/>
        <end position="919"/>
    </location>
</feature>
<feature type="domain" description="BRCT" evidence="3">
    <location>
        <begin position="689"/>
        <end position="774"/>
    </location>
</feature>
<evidence type="ECO:0000313" key="4">
    <source>
        <dbReference type="EMBL" id="KAJ2669444.1"/>
    </source>
</evidence>
<keyword evidence="4" id="KW-0808">Transferase</keyword>
<feature type="region of interest" description="Disordered" evidence="2">
    <location>
        <begin position="1072"/>
        <end position="1092"/>
    </location>
</feature>
<dbReference type="GO" id="GO:0033314">
    <property type="term" value="P:mitotic DNA replication checkpoint signaling"/>
    <property type="evidence" value="ECO:0007669"/>
    <property type="project" value="TreeGrafter"/>
</dbReference>
<keyword evidence="1" id="KW-0677">Repeat</keyword>
<accession>A0A9W8G3C7</accession>
<dbReference type="InterPro" id="IPR059215">
    <property type="entry name" value="BRCT2_TopBP1-like"/>
</dbReference>
<dbReference type="SUPFAM" id="SSF52113">
    <property type="entry name" value="BRCT domain"/>
    <property type="match status" value="5"/>
</dbReference>
<gene>
    <name evidence="4" type="primary">DPB11</name>
    <name evidence="4" type="ORF">GGI25_006144</name>
</gene>
<dbReference type="PANTHER" id="PTHR13561">
    <property type="entry name" value="DNA REPLICATION REGULATOR DPB11-RELATED"/>
    <property type="match status" value="1"/>
</dbReference>
<proteinExistence type="predicted"/>
<dbReference type="GO" id="GO:0016301">
    <property type="term" value="F:kinase activity"/>
    <property type="evidence" value="ECO:0007669"/>
    <property type="project" value="UniProtKB-KW"/>
</dbReference>
<dbReference type="EMBL" id="JANBTW010000150">
    <property type="protein sequence ID" value="KAJ2669444.1"/>
    <property type="molecule type" value="Genomic_DNA"/>
</dbReference>
<dbReference type="Pfam" id="PF12738">
    <property type="entry name" value="PTCB-BRCT"/>
    <property type="match status" value="2"/>
</dbReference>
<dbReference type="SMART" id="SM00292">
    <property type="entry name" value="BRCT"/>
    <property type="match status" value="5"/>
</dbReference>
<comment type="caution">
    <text evidence="4">The sequence shown here is derived from an EMBL/GenBank/DDBJ whole genome shotgun (WGS) entry which is preliminary data.</text>
</comment>
<evidence type="ECO:0000256" key="2">
    <source>
        <dbReference type="SAM" id="MobiDB-lite"/>
    </source>
</evidence>
<dbReference type="Proteomes" id="UP001151518">
    <property type="component" value="Unassembled WGS sequence"/>
</dbReference>
<name>A0A9W8G3C7_9FUNG</name>
<evidence type="ECO:0000313" key="5">
    <source>
        <dbReference type="Proteomes" id="UP001151518"/>
    </source>
</evidence>
<dbReference type="GO" id="GO:0007095">
    <property type="term" value="P:mitotic G2 DNA damage checkpoint signaling"/>
    <property type="evidence" value="ECO:0007669"/>
    <property type="project" value="TreeGrafter"/>
</dbReference>
<organism evidence="4 5">
    <name type="scientific">Coemansia spiralis</name>
    <dbReference type="NCBI Taxonomy" id="417178"/>
    <lineage>
        <taxon>Eukaryota</taxon>
        <taxon>Fungi</taxon>
        <taxon>Fungi incertae sedis</taxon>
        <taxon>Zoopagomycota</taxon>
        <taxon>Kickxellomycotina</taxon>
        <taxon>Kickxellomycetes</taxon>
        <taxon>Kickxellales</taxon>
        <taxon>Kickxellaceae</taxon>
        <taxon>Coemansia</taxon>
    </lineage>
</organism>
<feature type="domain" description="BRCT" evidence="3">
    <location>
        <begin position="188"/>
        <end position="245"/>
    </location>
</feature>
<feature type="compositionally biased region" description="Polar residues" evidence="2">
    <location>
        <begin position="1318"/>
        <end position="1330"/>
    </location>
</feature>
<dbReference type="InterPro" id="IPR001357">
    <property type="entry name" value="BRCT_dom"/>
</dbReference>
<dbReference type="InterPro" id="IPR036420">
    <property type="entry name" value="BRCT_dom_sf"/>
</dbReference>
<keyword evidence="4" id="KW-0418">Kinase</keyword>
<dbReference type="CDD" id="cd17731">
    <property type="entry name" value="BRCT_TopBP1_rpt2_like"/>
    <property type="match status" value="2"/>
</dbReference>
<reference evidence="4" key="1">
    <citation type="submission" date="2022-07" db="EMBL/GenBank/DDBJ databases">
        <title>Phylogenomic reconstructions and comparative analyses of Kickxellomycotina fungi.</title>
        <authorList>
            <person name="Reynolds N.K."/>
            <person name="Stajich J.E."/>
            <person name="Barry K."/>
            <person name="Grigoriev I.V."/>
            <person name="Crous P."/>
            <person name="Smith M.E."/>
        </authorList>
    </citation>
    <scope>NUCLEOTIDE SEQUENCE</scope>
    <source>
        <strain evidence="4">NRRL 3115</strain>
    </source>
</reference>
<dbReference type="PROSITE" id="PS50172">
    <property type="entry name" value="BRCT"/>
    <property type="match status" value="4"/>
</dbReference>